<dbReference type="InterPro" id="IPR054218">
    <property type="entry name" value="DUF6938"/>
</dbReference>
<organism evidence="3 4">
    <name type="scientific">Ruminococcus flavefaciens</name>
    <dbReference type="NCBI Taxonomy" id="1265"/>
    <lineage>
        <taxon>Bacteria</taxon>
        <taxon>Bacillati</taxon>
        <taxon>Bacillota</taxon>
        <taxon>Clostridia</taxon>
        <taxon>Eubacteriales</taxon>
        <taxon>Oscillospiraceae</taxon>
        <taxon>Ruminococcus</taxon>
    </lineage>
</organism>
<evidence type="ECO:0000259" key="1">
    <source>
        <dbReference type="Pfam" id="PF22052"/>
    </source>
</evidence>
<gene>
    <name evidence="3" type="ORF">SAMN02910265_00277</name>
</gene>
<dbReference type="OrthoDB" id="1550579at2"/>
<dbReference type="RefSeq" id="WP_139283348.1">
    <property type="nucleotide sequence ID" value="NZ_FNWV01000001.1"/>
</dbReference>
<dbReference type="Proteomes" id="UP000183190">
    <property type="component" value="Unassembled WGS sequence"/>
</dbReference>
<evidence type="ECO:0000313" key="3">
    <source>
        <dbReference type="EMBL" id="SEH38886.1"/>
    </source>
</evidence>
<dbReference type="Pfam" id="PF22052">
    <property type="entry name" value="DUF6937"/>
    <property type="match status" value="1"/>
</dbReference>
<feature type="domain" description="DUF6938" evidence="2">
    <location>
        <begin position="246"/>
        <end position="479"/>
    </location>
</feature>
<name>A0A1H6HSI7_RUMFL</name>
<proteinExistence type="predicted"/>
<dbReference type="Pfam" id="PF22053">
    <property type="entry name" value="DUF6938"/>
    <property type="match status" value="1"/>
</dbReference>
<reference evidence="3 4" key="1">
    <citation type="submission" date="2016-10" db="EMBL/GenBank/DDBJ databases">
        <authorList>
            <person name="de Groot N.N."/>
        </authorList>
    </citation>
    <scope>NUCLEOTIDE SEQUENCE [LARGE SCALE GENOMIC DNA]</scope>
    <source>
        <strain evidence="3 4">YAD2003</strain>
    </source>
</reference>
<dbReference type="EMBL" id="FNWV01000001">
    <property type="protein sequence ID" value="SEH38886.1"/>
    <property type="molecule type" value="Genomic_DNA"/>
</dbReference>
<dbReference type="InterPro" id="IPR054217">
    <property type="entry name" value="DUF6937"/>
</dbReference>
<evidence type="ECO:0000313" key="4">
    <source>
        <dbReference type="Proteomes" id="UP000183190"/>
    </source>
</evidence>
<feature type="domain" description="DUF6937" evidence="1">
    <location>
        <begin position="7"/>
        <end position="232"/>
    </location>
</feature>
<protein>
    <submittedName>
        <fullName evidence="3">Uncharacterized protein</fullName>
    </submittedName>
</protein>
<evidence type="ECO:0000259" key="2">
    <source>
        <dbReference type="Pfam" id="PF22053"/>
    </source>
</evidence>
<dbReference type="AlphaFoldDB" id="A0A1H6HSI7"/>
<sequence>MDRSKFIFANEISRKAYKKAIKTKGKYMSKYGDDTKTVYHLSAVPAPAIGKTLGVRNIVLSRESGCKFDEKSIIIGNIRMGFGHYRISMAIASAAHAMGYEPYWFDLHSFKQASCGKIIAEQNELYSFGSRLSQKFSLFNKLVWEPLNSEGFRKLTYNSMDQKTTELMTAVFRDLPKDIPYVATHVWPSQAAVHAGLTHVVNAIPDNWPMGLHLSEGAIHTVQTPSSYLGYRALRGMDKKRQLKPMPKDDIVYTGHYIDHELVSNIEEDCKRRIDRATNGKSKRWLMSVGGAGAQKEIFIAVIKKLLPAIKAGKATLFINVGDHDKVWHELVTAVPQMKPFLHEHFDDFGETTRFCKAAYDGEVRGIHAFCHKDIFAAVYSTNLLMRCSDVLITKPSELAFYPVPKLMIKRVGGHEAWGAIRAAEIGDGTYECTTAAETAAMIDMIQHGGDIIEKMCGHIITAKKAGVYDGAYRAVELAFRGRK</sequence>
<accession>A0A1H6HSI7</accession>